<dbReference type="GeneID" id="17427472"/>
<dbReference type="PANTHER" id="PTHR36181:SF3">
    <property type="entry name" value="INTRON-ENCODED DNA ENDONUCLEASE AI5 BETA"/>
    <property type="match status" value="1"/>
</dbReference>
<feature type="non-terminal residue" evidence="3">
    <location>
        <position position="1"/>
    </location>
</feature>
<evidence type="ECO:0000256" key="1">
    <source>
        <dbReference type="SAM" id="Phobius"/>
    </source>
</evidence>
<geneLocation type="mitochondrion" evidence="3"/>
<keyword evidence="1" id="KW-0812">Transmembrane</keyword>
<keyword evidence="3" id="KW-0496">Mitochondrion</keyword>
<evidence type="ECO:0000313" key="3">
    <source>
        <dbReference type="EMBL" id="AFX93780.1"/>
    </source>
</evidence>
<dbReference type="AlphaFoldDB" id="A0A059PA59"/>
<dbReference type="Gene3D" id="3.10.28.10">
    <property type="entry name" value="Homing endonucleases"/>
    <property type="match status" value="2"/>
</dbReference>
<dbReference type="Pfam" id="PF00961">
    <property type="entry name" value="LAGLIDADG_1"/>
    <property type="match status" value="1"/>
</dbReference>
<name>A0A059PA59_FUSCI</name>
<dbReference type="GO" id="GO:0004519">
    <property type="term" value="F:endonuclease activity"/>
    <property type="evidence" value="ECO:0007669"/>
    <property type="project" value="InterPro"/>
</dbReference>
<protein>
    <submittedName>
        <fullName evidence="3">LAGLIDADG</fullName>
    </submittedName>
</protein>
<dbReference type="SUPFAM" id="SSF55608">
    <property type="entry name" value="Homing endonucleases"/>
    <property type="match status" value="2"/>
</dbReference>
<dbReference type="PANTHER" id="PTHR36181">
    <property type="entry name" value="INTRON-ENCODED ENDONUCLEASE AI3-RELATED"/>
    <property type="match status" value="1"/>
</dbReference>
<keyword evidence="1" id="KW-1133">Transmembrane helix</keyword>
<sequence length="377" mass="43651">YSRYEVEKKRLFFFRKLVWVNRKYLLTILHHMYTVGLDVDKLVFTVKILLYAGNSWLSSPLVFIALGTIYLYLTRQSAGNFFCFSTMAKAATKNTYNKREQLLIPYGELLIPYGNSAELPKISEHVPIHNSNLNDEELGYFLAGLIEGDGWFDKKELHIMFSENDSSLAYLIKKRIGHGNIYKIKDKKAVRYICKNKEGLSIILSLINGKFVSNYKYEQLIKHNYSEDFNINILPPLMSLSLDNYWLAGFTQADGCFHISVVKSKTHKAGHSIRLEFSLKQNDVIPLRLLYNELEMGNISQYHTGEWCYKSTGYKTAAHLINYFDKYNIFAGKYVDYIKFRKVYIMITEGKHLEEKGIKKIKSISSKGSSETSTQEI</sequence>
<feature type="transmembrane region" description="Helical" evidence="1">
    <location>
        <begin position="48"/>
        <end position="73"/>
    </location>
</feature>
<reference evidence="3" key="1">
    <citation type="journal article" date="2013" name="BMC Genomics">
        <title>Evidence for inter-specific recombination among the mitochondrial genomes of Fusarium species in the Gibberella fujikuroi complex.</title>
        <authorList>
            <person name="Fourie G."/>
            <person name="van der Merwe N.A."/>
            <person name="Wingfield B.D."/>
            <person name="Bogale M."/>
            <person name="Tudzynski B."/>
            <person name="Wingfield M.J."/>
            <person name="Steenkamp E.T."/>
        </authorList>
    </citation>
    <scope>NUCLEOTIDE SEQUENCE</scope>
    <source>
        <strain evidence="3">MRC 7870</strain>
    </source>
</reference>
<dbReference type="InterPro" id="IPR004860">
    <property type="entry name" value="LAGLIDADG_dom"/>
</dbReference>
<dbReference type="RefSeq" id="YP_008757704.1">
    <property type="nucleotide sequence ID" value="NC_022681.1"/>
</dbReference>
<keyword evidence="1" id="KW-0472">Membrane</keyword>
<accession>A0A059PA59</accession>
<dbReference type="InterPro" id="IPR027434">
    <property type="entry name" value="Homing_endonucl"/>
</dbReference>
<dbReference type="InterPro" id="IPR051289">
    <property type="entry name" value="LAGLIDADG_Endonuclease"/>
</dbReference>
<organism evidence="3">
    <name type="scientific">Fusarium circinatum</name>
    <name type="common">Pitch canker fungus</name>
    <name type="synonym">Gibberella circinata</name>
    <dbReference type="NCBI Taxonomy" id="48490"/>
    <lineage>
        <taxon>Eukaryota</taxon>
        <taxon>Fungi</taxon>
        <taxon>Dikarya</taxon>
        <taxon>Ascomycota</taxon>
        <taxon>Pezizomycotina</taxon>
        <taxon>Sordariomycetes</taxon>
        <taxon>Hypocreomycetidae</taxon>
        <taxon>Hypocreales</taxon>
        <taxon>Nectriaceae</taxon>
        <taxon>Fusarium</taxon>
        <taxon>Fusarium fujikuroi species complex</taxon>
    </lineage>
</organism>
<proteinExistence type="predicted"/>
<feature type="domain" description="Homing endonuclease LAGLIDADG" evidence="2">
    <location>
        <begin position="247"/>
        <end position="344"/>
    </location>
</feature>
<evidence type="ECO:0000259" key="2">
    <source>
        <dbReference type="Pfam" id="PF00961"/>
    </source>
</evidence>
<dbReference type="GO" id="GO:0005739">
    <property type="term" value="C:mitochondrion"/>
    <property type="evidence" value="ECO:0007669"/>
    <property type="project" value="UniProtKB-ARBA"/>
</dbReference>
<dbReference type="EMBL" id="JX910419">
    <property type="protein sequence ID" value="AFX93780.1"/>
    <property type="molecule type" value="Genomic_DNA"/>
</dbReference>